<keyword evidence="5" id="KW-0812">Transmembrane</keyword>
<comment type="subcellular location">
    <subcellularLocation>
        <location evidence="1">Membrane</location>
    </subcellularLocation>
</comment>
<dbReference type="SUPFAM" id="SSF58104">
    <property type="entry name" value="Methyl-accepting chemotaxis protein (MCP) signaling domain"/>
    <property type="match status" value="1"/>
</dbReference>
<dbReference type="InterPro" id="IPR051310">
    <property type="entry name" value="MCP_chemotaxis"/>
</dbReference>
<feature type="domain" description="Methyl-accepting transducer" evidence="6">
    <location>
        <begin position="399"/>
        <end position="628"/>
    </location>
</feature>
<dbReference type="PANTHER" id="PTHR43531">
    <property type="entry name" value="PROTEIN ICFG"/>
    <property type="match status" value="1"/>
</dbReference>
<dbReference type="GO" id="GO:0007165">
    <property type="term" value="P:signal transduction"/>
    <property type="evidence" value="ECO:0007669"/>
    <property type="project" value="UniProtKB-KW"/>
</dbReference>
<reference evidence="8 9" key="1">
    <citation type="submission" date="2018-05" db="EMBL/GenBank/DDBJ databases">
        <title>Genomic Encyclopedia of Type Strains, Phase IV (KMG-IV): sequencing the most valuable type-strain genomes for metagenomic binning, comparative biology and taxonomic classification.</title>
        <authorList>
            <person name="Goeker M."/>
        </authorList>
    </citation>
    <scope>NUCLEOTIDE SEQUENCE [LARGE SCALE GENOMIC DNA]</scope>
    <source>
        <strain evidence="8 9">DSM 566</strain>
    </source>
</reference>
<sequence length="645" mass="69161">MSAASVVSGSLHRRVASKVSFWASTALALVLMVVCAALAWASIDQFREHAQEAMAEKNRSVADTVESYDATARVMARTFYTSFRAGLASDLRLSPAGDDLLNGETGLKDHFEAVDAFATHTGGVATIFLRQGDDFLRITTSLKKENGERAVGTKLGLQHPAYATLMGGQAYAGRANLFGKAYMTRYEPIKDGTGQVIGLVFVGFDVGVFDETIARLAKEVRFFESGRLVVIDPRKGPQEAVFAAHPTARGQKVIELWPQWAELSAQLAGAPGGLLQDARLPGAADAQWLAAHQTPGSRWWVVSQASESEAMADVWRLMRYLWLGMVLATVLLAVMIHAMLTRWVGQPLVRLQQAVEAVSQGDLTRSFHSDQRDEIGEIVRGVERMRDRLTTTLGAVRCSVESISTASEQIASGNQDLSGRTETTSSHLQQAASSMEQMVSTVRQTADSARTANQLAHCASDAARQGGEVVSQVVTNMEEITTSSRRIAEIIGVIDGIAFQTNILALNAAVEAARAGEQGRGFAVVAGEVRNLAQRSANAAREIKSLINASVEKVESGSRLVTAAGVSMNEIVSGVQRVSDIIAEISAASGEQSQGLGEINRSVTELDAMTQQNAALVEQSAAAAESLREQSRRLAQEVDGFRLTA</sequence>
<dbReference type="SUPFAM" id="SSF103190">
    <property type="entry name" value="Sensory domain-like"/>
    <property type="match status" value="1"/>
</dbReference>
<dbReference type="InterPro" id="IPR033462">
    <property type="entry name" value="Cache_3-Cache_2"/>
</dbReference>
<dbReference type="Gene3D" id="1.10.287.950">
    <property type="entry name" value="Methyl-accepting chemotaxis protein"/>
    <property type="match status" value="1"/>
</dbReference>
<comment type="caution">
    <text evidence="8">The sequence shown here is derived from an EMBL/GenBank/DDBJ whole genome shotgun (WGS) entry which is preliminary data.</text>
</comment>
<dbReference type="PROSITE" id="PS50111">
    <property type="entry name" value="CHEMOTAXIS_TRANSDUC_2"/>
    <property type="match status" value="1"/>
</dbReference>
<dbReference type="InterPro" id="IPR003660">
    <property type="entry name" value="HAMP_dom"/>
</dbReference>
<dbReference type="CDD" id="cd06225">
    <property type="entry name" value="HAMP"/>
    <property type="match status" value="1"/>
</dbReference>
<accession>A0A318H0J0</accession>
<dbReference type="Proteomes" id="UP000247811">
    <property type="component" value="Unassembled WGS sequence"/>
</dbReference>
<dbReference type="InterPro" id="IPR004089">
    <property type="entry name" value="MCPsignal_dom"/>
</dbReference>
<proteinExistence type="inferred from homology"/>
<feature type="transmembrane region" description="Helical" evidence="5">
    <location>
        <begin position="320"/>
        <end position="340"/>
    </location>
</feature>
<comment type="similarity">
    <text evidence="3">Belongs to the methyl-accepting chemotaxis (MCP) protein family.</text>
</comment>
<dbReference type="FunFam" id="1.10.287.950:FF:000001">
    <property type="entry name" value="Methyl-accepting chemotaxis sensory transducer"/>
    <property type="match status" value="1"/>
</dbReference>
<dbReference type="Pfam" id="PF17201">
    <property type="entry name" value="Cache_3-Cache_2"/>
    <property type="match status" value="1"/>
</dbReference>
<organism evidence="8 9">
    <name type="scientific">Sphaerotilus hippei</name>
    <dbReference type="NCBI Taxonomy" id="744406"/>
    <lineage>
        <taxon>Bacteria</taxon>
        <taxon>Pseudomonadati</taxon>
        <taxon>Pseudomonadota</taxon>
        <taxon>Betaproteobacteria</taxon>
        <taxon>Burkholderiales</taxon>
        <taxon>Sphaerotilaceae</taxon>
        <taxon>Sphaerotilus</taxon>
    </lineage>
</organism>
<evidence type="ECO:0000259" key="6">
    <source>
        <dbReference type="PROSITE" id="PS50111"/>
    </source>
</evidence>
<dbReference type="SMART" id="SM00304">
    <property type="entry name" value="HAMP"/>
    <property type="match status" value="1"/>
</dbReference>
<protein>
    <submittedName>
        <fullName evidence="8">Methyl-accepting chemotaxis protein-2 (Aspartate sensor receptor)</fullName>
    </submittedName>
</protein>
<dbReference type="InterPro" id="IPR029151">
    <property type="entry name" value="Sensor-like_sf"/>
</dbReference>
<evidence type="ECO:0000256" key="5">
    <source>
        <dbReference type="SAM" id="Phobius"/>
    </source>
</evidence>
<dbReference type="RefSeq" id="WP_110400589.1">
    <property type="nucleotide sequence ID" value="NZ_QJJS01000007.1"/>
</dbReference>
<evidence type="ECO:0000313" key="8">
    <source>
        <dbReference type="EMBL" id="PXW96168.1"/>
    </source>
</evidence>
<dbReference type="Pfam" id="PF00015">
    <property type="entry name" value="MCPsignal"/>
    <property type="match status" value="1"/>
</dbReference>
<dbReference type="SMART" id="SM00283">
    <property type="entry name" value="MA"/>
    <property type="match status" value="1"/>
</dbReference>
<dbReference type="EMBL" id="QJJS01000007">
    <property type="protein sequence ID" value="PXW96168.1"/>
    <property type="molecule type" value="Genomic_DNA"/>
</dbReference>
<evidence type="ECO:0000313" key="9">
    <source>
        <dbReference type="Proteomes" id="UP000247811"/>
    </source>
</evidence>
<dbReference type="GO" id="GO:0005886">
    <property type="term" value="C:plasma membrane"/>
    <property type="evidence" value="ECO:0007669"/>
    <property type="project" value="TreeGrafter"/>
</dbReference>
<dbReference type="Pfam" id="PF00672">
    <property type="entry name" value="HAMP"/>
    <property type="match status" value="1"/>
</dbReference>
<dbReference type="PRINTS" id="PR00260">
    <property type="entry name" value="CHEMTRNSDUCR"/>
</dbReference>
<keyword evidence="2" id="KW-0488">Methylation</keyword>
<evidence type="ECO:0000256" key="3">
    <source>
        <dbReference type="ARBA" id="ARBA00029447"/>
    </source>
</evidence>
<keyword evidence="5" id="KW-1133">Transmembrane helix</keyword>
<gene>
    <name evidence="8" type="ORF">C7444_10774</name>
</gene>
<evidence type="ECO:0000256" key="2">
    <source>
        <dbReference type="ARBA" id="ARBA00022481"/>
    </source>
</evidence>
<keyword evidence="4" id="KW-0807">Transducer</keyword>
<keyword evidence="9" id="KW-1185">Reference proteome</keyword>
<name>A0A318H0J0_9BURK</name>
<dbReference type="PROSITE" id="PS50885">
    <property type="entry name" value="HAMP"/>
    <property type="match status" value="1"/>
</dbReference>
<evidence type="ECO:0000259" key="7">
    <source>
        <dbReference type="PROSITE" id="PS50885"/>
    </source>
</evidence>
<keyword evidence="8" id="KW-0675">Receptor</keyword>
<keyword evidence="5" id="KW-0472">Membrane</keyword>
<evidence type="ECO:0000256" key="1">
    <source>
        <dbReference type="ARBA" id="ARBA00004370"/>
    </source>
</evidence>
<evidence type="ECO:0000256" key="4">
    <source>
        <dbReference type="PROSITE-ProRule" id="PRU00284"/>
    </source>
</evidence>
<dbReference type="AlphaFoldDB" id="A0A318H0J0"/>
<feature type="transmembrane region" description="Helical" evidence="5">
    <location>
        <begin position="20"/>
        <end position="41"/>
    </location>
</feature>
<dbReference type="InterPro" id="IPR004090">
    <property type="entry name" value="Chemotax_Me-accpt_rcpt"/>
</dbReference>
<dbReference type="GO" id="GO:0004888">
    <property type="term" value="F:transmembrane signaling receptor activity"/>
    <property type="evidence" value="ECO:0007669"/>
    <property type="project" value="InterPro"/>
</dbReference>
<dbReference type="GO" id="GO:0006935">
    <property type="term" value="P:chemotaxis"/>
    <property type="evidence" value="ECO:0007669"/>
    <property type="project" value="InterPro"/>
</dbReference>
<dbReference type="PANTHER" id="PTHR43531:SF14">
    <property type="entry name" value="METHYL-ACCEPTING CHEMOTAXIS PROTEIN I-RELATED"/>
    <property type="match status" value="1"/>
</dbReference>
<feature type="domain" description="HAMP" evidence="7">
    <location>
        <begin position="342"/>
        <end position="394"/>
    </location>
</feature>
<dbReference type="CDD" id="cd11386">
    <property type="entry name" value="MCP_signal"/>
    <property type="match status" value="1"/>
</dbReference>